<evidence type="ECO:0000313" key="1">
    <source>
        <dbReference type="EMBL" id="AJQ94498.1"/>
    </source>
</evidence>
<keyword evidence="2" id="KW-1185">Reference proteome</keyword>
<proteinExistence type="predicted"/>
<dbReference type="Proteomes" id="UP000032266">
    <property type="component" value="Chromosome"/>
</dbReference>
<dbReference type="HOGENOM" id="CLU_3168656_0_0_6"/>
<name>A0A0C5VMC3_9GAMM</name>
<dbReference type="STRING" id="1445510.YC6258_02459"/>
<sequence length="47" mass="4865">MRGLLAGHYQHCFLNLIGVPIMAKGADGAAVGLVNLGNVQEGFDKPA</sequence>
<gene>
    <name evidence="1" type="ORF">YC6258_02459</name>
</gene>
<dbReference type="EMBL" id="CP007142">
    <property type="protein sequence ID" value="AJQ94498.1"/>
    <property type="molecule type" value="Genomic_DNA"/>
</dbReference>
<evidence type="ECO:0000313" key="2">
    <source>
        <dbReference type="Proteomes" id="UP000032266"/>
    </source>
</evidence>
<dbReference type="KEGG" id="gsn:YC6258_02459"/>
<organism evidence="1 2">
    <name type="scientific">Gynuella sunshinyii YC6258</name>
    <dbReference type="NCBI Taxonomy" id="1445510"/>
    <lineage>
        <taxon>Bacteria</taxon>
        <taxon>Pseudomonadati</taxon>
        <taxon>Pseudomonadota</taxon>
        <taxon>Gammaproteobacteria</taxon>
        <taxon>Oceanospirillales</taxon>
        <taxon>Saccharospirillaceae</taxon>
        <taxon>Gynuella</taxon>
    </lineage>
</organism>
<protein>
    <submittedName>
        <fullName evidence="1">Uncharacterized protein</fullName>
    </submittedName>
</protein>
<reference evidence="1 2" key="1">
    <citation type="submission" date="2014-01" db="EMBL/GenBank/DDBJ databases">
        <title>Full genme sequencing of cellulolytic bacterium Gynuella sunshinyii YC6258T gen. nov., sp. nov.</title>
        <authorList>
            <person name="Khan H."/>
            <person name="Chung E.J."/>
            <person name="Chung Y.R."/>
        </authorList>
    </citation>
    <scope>NUCLEOTIDE SEQUENCE [LARGE SCALE GENOMIC DNA]</scope>
    <source>
        <strain evidence="1 2">YC6258</strain>
    </source>
</reference>
<accession>A0A0C5VMC3</accession>
<dbReference type="AlphaFoldDB" id="A0A0C5VMC3"/>